<dbReference type="NCBIfam" id="TIGR00231">
    <property type="entry name" value="small_GTP"/>
    <property type="match status" value="1"/>
</dbReference>
<evidence type="ECO:0000313" key="7">
    <source>
        <dbReference type="EMBL" id="KAF4094431.1"/>
    </source>
</evidence>
<evidence type="ECO:0000256" key="1">
    <source>
        <dbReference type="ARBA" id="ARBA00008344"/>
    </source>
</evidence>
<dbReference type="PROSITE" id="PS51421">
    <property type="entry name" value="RAS"/>
    <property type="match status" value="1"/>
</dbReference>
<dbReference type="Proteomes" id="UP000593565">
    <property type="component" value="Unassembled WGS sequence"/>
</dbReference>
<dbReference type="InterPro" id="IPR001806">
    <property type="entry name" value="Small_GTPase"/>
</dbReference>
<name>A0A7J6BJT3_AMEME</name>
<dbReference type="PANTHER" id="PTHR45704">
    <property type="entry name" value="RAS-LIKE FAMILY MEMBER 11"/>
    <property type="match status" value="1"/>
</dbReference>
<keyword evidence="5" id="KW-0342">GTP-binding</keyword>
<proteinExistence type="inferred from homology"/>
<dbReference type="SMART" id="SM00174">
    <property type="entry name" value="RHO"/>
    <property type="match status" value="1"/>
</dbReference>
<dbReference type="PROSITE" id="PS51419">
    <property type="entry name" value="RAB"/>
    <property type="match status" value="1"/>
</dbReference>
<evidence type="ECO:0000256" key="6">
    <source>
        <dbReference type="ARBA" id="ARBA00048098"/>
    </source>
</evidence>
<dbReference type="PRINTS" id="PR00449">
    <property type="entry name" value="RASTRNSFRMNG"/>
</dbReference>
<keyword evidence="4" id="KW-0378">Hydrolase</keyword>
<comment type="similarity">
    <text evidence="1">Belongs to the small GTPase superfamily. Ras family.</text>
</comment>
<dbReference type="SUPFAM" id="SSF52540">
    <property type="entry name" value="P-loop containing nucleoside triphosphate hydrolases"/>
    <property type="match status" value="1"/>
</dbReference>
<keyword evidence="8" id="KW-1185">Reference proteome</keyword>
<evidence type="ECO:0000256" key="2">
    <source>
        <dbReference type="ARBA" id="ARBA00011984"/>
    </source>
</evidence>
<dbReference type="GO" id="GO:0005525">
    <property type="term" value="F:GTP binding"/>
    <property type="evidence" value="ECO:0007669"/>
    <property type="project" value="UniProtKB-KW"/>
</dbReference>
<accession>A0A7J6BJT3</accession>
<dbReference type="EC" id="3.6.5.2" evidence="2"/>
<organism evidence="7 8">
    <name type="scientific">Ameiurus melas</name>
    <name type="common">Black bullhead</name>
    <name type="synonym">Silurus melas</name>
    <dbReference type="NCBI Taxonomy" id="219545"/>
    <lineage>
        <taxon>Eukaryota</taxon>
        <taxon>Metazoa</taxon>
        <taxon>Chordata</taxon>
        <taxon>Craniata</taxon>
        <taxon>Vertebrata</taxon>
        <taxon>Euteleostomi</taxon>
        <taxon>Actinopterygii</taxon>
        <taxon>Neopterygii</taxon>
        <taxon>Teleostei</taxon>
        <taxon>Ostariophysi</taxon>
        <taxon>Siluriformes</taxon>
        <taxon>Ictaluridae</taxon>
        <taxon>Ameiurus</taxon>
    </lineage>
</organism>
<comment type="catalytic activity">
    <reaction evidence="6">
        <text>GTP + H2O = GDP + phosphate + H(+)</text>
        <dbReference type="Rhea" id="RHEA:19669"/>
        <dbReference type="ChEBI" id="CHEBI:15377"/>
        <dbReference type="ChEBI" id="CHEBI:15378"/>
        <dbReference type="ChEBI" id="CHEBI:37565"/>
        <dbReference type="ChEBI" id="CHEBI:43474"/>
        <dbReference type="ChEBI" id="CHEBI:58189"/>
        <dbReference type="EC" id="3.6.5.2"/>
    </reaction>
</comment>
<dbReference type="EMBL" id="JAAGNN010000001">
    <property type="protein sequence ID" value="KAF4094431.1"/>
    <property type="molecule type" value="Genomic_DNA"/>
</dbReference>
<dbReference type="SMART" id="SM00173">
    <property type="entry name" value="RAS"/>
    <property type="match status" value="1"/>
</dbReference>
<evidence type="ECO:0000313" key="8">
    <source>
        <dbReference type="Proteomes" id="UP000593565"/>
    </source>
</evidence>
<dbReference type="GO" id="GO:0003925">
    <property type="term" value="F:G protein activity"/>
    <property type="evidence" value="ECO:0007669"/>
    <property type="project" value="UniProtKB-EC"/>
</dbReference>
<dbReference type="AlphaFoldDB" id="A0A7J6BJT3"/>
<dbReference type="SMART" id="SM00175">
    <property type="entry name" value="RAB"/>
    <property type="match status" value="1"/>
</dbReference>
<dbReference type="Pfam" id="PF00071">
    <property type="entry name" value="Ras"/>
    <property type="match status" value="1"/>
</dbReference>
<dbReference type="Gene3D" id="3.40.50.300">
    <property type="entry name" value="P-loop containing nucleotide triphosphate hydrolases"/>
    <property type="match status" value="1"/>
</dbReference>
<dbReference type="InterPro" id="IPR005225">
    <property type="entry name" value="Small_GTP-bd"/>
</dbReference>
<protein>
    <recommendedName>
        <fullName evidence="2">small monomeric GTPase</fullName>
        <ecNumber evidence="2">3.6.5.2</ecNumber>
    </recommendedName>
</protein>
<keyword evidence="3" id="KW-0547">Nucleotide-binding</keyword>
<dbReference type="InterPro" id="IPR051065">
    <property type="entry name" value="Ras-related_GTPase"/>
</dbReference>
<gene>
    <name evidence="7" type="ORF">AMELA_G00014870</name>
</gene>
<reference evidence="7 8" key="1">
    <citation type="submission" date="2020-02" db="EMBL/GenBank/DDBJ databases">
        <title>A chromosome-scale genome assembly of the black bullhead catfish (Ameiurus melas).</title>
        <authorList>
            <person name="Wen M."/>
            <person name="Zham M."/>
            <person name="Cabau C."/>
            <person name="Klopp C."/>
            <person name="Donnadieu C."/>
            <person name="Roques C."/>
            <person name="Bouchez O."/>
            <person name="Lampietro C."/>
            <person name="Jouanno E."/>
            <person name="Herpin A."/>
            <person name="Louis A."/>
            <person name="Berthelot C."/>
            <person name="Parey E."/>
            <person name="Roest-Crollius H."/>
            <person name="Braasch I."/>
            <person name="Postlethwait J."/>
            <person name="Robinson-Rechavi M."/>
            <person name="Echchiki A."/>
            <person name="Begum T."/>
            <person name="Montfort J."/>
            <person name="Schartl M."/>
            <person name="Bobe J."/>
            <person name="Guiguen Y."/>
        </authorList>
    </citation>
    <scope>NUCLEOTIDE SEQUENCE [LARGE SCALE GENOMIC DNA]</scope>
    <source>
        <strain evidence="7">M_S1</strain>
        <tissue evidence="7">Blood</tissue>
    </source>
</reference>
<evidence type="ECO:0000256" key="3">
    <source>
        <dbReference type="ARBA" id="ARBA00022741"/>
    </source>
</evidence>
<comment type="caution">
    <text evidence="7">The sequence shown here is derived from an EMBL/GenBank/DDBJ whole genome shotgun (WGS) entry which is preliminary data.</text>
</comment>
<evidence type="ECO:0000256" key="4">
    <source>
        <dbReference type="ARBA" id="ARBA00022801"/>
    </source>
</evidence>
<dbReference type="InterPro" id="IPR027417">
    <property type="entry name" value="P-loop_NTPase"/>
</dbReference>
<sequence>MTDDESNVVILAADLEVVGTPGEEPERLYSVCVTQDPNRKSRARMTEARKMARAKLVLLGRENCGKTALCVRFITKRFIGEYDHKKEVTYRCRKIVDKEATDVEILDTVNKDCVASGATPLESSIKWGDGFLIVYSVTDRSSFEAVARLKRLIDHIRQSLGIPTVIVANKNDMENGRAVRTEEGQALARDLRCSFFELSAAESSSSVEAAFNQLIREVRVEFHRHLLAMDKRSRVLQMRHALKNKLTRSKTMQW</sequence>
<evidence type="ECO:0000256" key="5">
    <source>
        <dbReference type="ARBA" id="ARBA00023134"/>
    </source>
</evidence>